<dbReference type="RefSeq" id="WP_106481115.1">
    <property type="nucleotide sequence ID" value="NZ_CP032819.1"/>
</dbReference>
<proteinExistence type="predicted"/>
<dbReference type="SUPFAM" id="SSF53300">
    <property type="entry name" value="vWA-like"/>
    <property type="match status" value="1"/>
</dbReference>
<dbReference type="PROSITE" id="PS50234">
    <property type="entry name" value="VWFA"/>
    <property type="match status" value="1"/>
</dbReference>
<keyword evidence="4" id="KW-1185">Reference proteome</keyword>
<dbReference type="PANTHER" id="PTHR33608:SF3">
    <property type="entry name" value="SLR2013 PROTEIN"/>
    <property type="match status" value="1"/>
</dbReference>
<keyword evidence="1" id="KW-0812">Transmembrane</keyword>
<dbReference type="Proteomes" id="UP000270673">
    <property type="component" value="Chromosome"/>
</dbReference>
<dbReference type="InterPro" id="IPR002035">
    <property type="entry name" value="VWF_A"/>
</dbReference>
<dbReference type="Pfam" id="PF01882">
    <property type="entry name" value="DUF58"/>
    <property type="match status" value="1"/>
</dbReference>
<dbReference type="KEGG" id="buy:D8S85_13520"/>
<dbReference type="EMBL" id="CP032819">
    <property type="protein sequence ID" value="AZS30465.1"/>
    <property type="molecule type" value="Genomic_DNA"/>
</dbReference>
<feature type="domain" description="VWFA" evidence="2">
    <location>
        <begin position="239"/>
        <end position="443"/>
    </location>
</feature>
<accession>A0A3S9VV90</accession>
<protein>
    <submittedName>
        <fullName evidence="3">DUF58 domain-containing protein</fullName>
    </submittedName>
</protein>
<dbReference type="InterPro" id="IPR036465">
    <property type="entry name" value="vWFA_dom_sf"/>
</dbReference>
<dbReference type="InterPro" id="IPR002881">
    <property type="entry name" value="DUF58"/>
</dbReference>
<organism evidence="3 4">
    <name type="scientific">Butyricimonas faecalis</name>
    <dbReference type="NCBI Taxonomy" id="2093856"/>
    <lineage>
        <taxon>Bacteria</taxon>
        <taxon>Pseudomonadati</taxon>
        <taxon>Bacteroidota</taxon>
        <taxon>Bacteroidia</taxon>
        <taxon>Bacteroidales</taxon>
        <taxon>Odoribacteraceae</taxon>
        <taxon>Butyricimonas</taxon>
    </lineage>
</organism>
<dbReference type="OrthoDB" id="845740at2"/>
<keyword evidence="1" id="KW-1133">Transmembrane helix</keyword>
<evidence type="ECO:0000259" key="2">
    <source>
        <dbReference type="PROSITE" id="PS50234"/>
    </source>
</evidence>
<keyword evidence="1" id="KW-0472">Membrane</keyword>
<reference evidence="3 4" key="1">
    <citation type="submission" date="2018-10" db="EMBL/GenBank/DDBJ databases">
        <title>Butyricimonas faecalis sp. nov., isolated from human faeces and emended description of the genus Butyricimonas.</title>
        <authorList>
            <person name="Le Roy T."/>
            <person name="Van der Smissen P."/>
            <person name="Paquot A."/>
            <person name="Delzenne N."/>
            <person name="Muccioli G."/>
            <person name="Collet J.-F."/>
            <person name="Cani P.D."/>
        </authorList>
    </citation>
    <scope>NUCLEOTIDE SEQUENCE [LARGE SCALE GENOMIC DNA]</scope>
    <source>
        <strain evidence="3 4">H184</strain>
    </source>
</reference>
<dbReference type="PANTHER" id="PTHR33608">
    <property type="entry name" value="BLL2464 PROTEIN"/>
    <property type="match status" value="1"/>
</dbReference>
<evidence type="ECO:0000256" key="1">
    <source>
        <dbReference type="SAM" id="Phobius"/>
    </source>
</evidence>
<name>A0A3S9VV90_9BACT</name>
<evidence type="ECO:0000313" key="3">
    <source>
        <dbReference type="EMBL" id="AZS30465.1"/>
    </source>
</evidence>
<sequence length="443" mass="51350">MRILKDTYLSRRFFLMLMLGIFAFVMAYVFPLLFIWVTGALLAVLLLLFVELFELYRRVDGIDALRVVADKLSNGEENPVSLVVRNRYPVSTCLRVIDEIPVEFQNRNVLFRRKVNAGEQQEIHYTLRPTKRGAYNFGKIRVFVSVRFGLVERRYSFRADQDVAVYPSFMMMHRYELMAYGNYHPENGGIRTRALGGNMAFEQIKPYVTGDDPRTVNWKATAKYNHLMVNTYTEERSQQIYCLVDKGRTMQSPFNNMTMLDHAINTILTLSNIILKKGDRAGLITFSNNSRNCVKADNRVGQLNRISEALYRLETHYQETDFEKLYVAVNRQVPTRSLLILFTNFDTVSGLRRHLPALQRLAARHLVLVILFENSELNKALERPVRNLKDAYFETIAAGFATEKRQMVRELSQLGIRVILSKPESLTVNSINSYLNLKERKLI</sequence>
<dbReference type="AlphaFoldDB" id="A0A3S9VV90"/>
<evidence type="ECO:0000313" key="4">
    <source>
        <dbReference type="Proteomes" id="UP000270673"/>
    </source>
</evidence>
<gene>
    <name evidence="3" type="ORF">D8S85_13520</name>
</gene>
<feature type="transmembrane region" description="Helical" evidence="1">
    <location>
        <begin position="12"/>
        <end position="30"/>
    </location>
</feature>
<feature type="transmembrane region" description="Helical" evidence="1">
    <location>
        <begin position="36"/>
        <end position="56"/>
    </location>
</feature>